<protein>
    <submittedName>
        <fullName evidence="4">Immunoglobulin I-set domain protein</fullName>
    </submittedName>
</protein>
<dbReference type="PANTHER" id="PTHR47633:SF8">
    <property type="entry name" value="SPEG NEIGHBOR PROTEIN"/>
    <property type="match status" value="1"/>
</dbReference>
<feature type="domain" description="Ig-like" evidence="2">
    <location>
        <begin position="119"/>
        <end position="205"/>
    </location>
</feature>
<feature type="domain" description="Ig-like" evidence="2">
    <location>
        <begin position="2233"/>
        <end position="2320"/>
    </location>
</feature>
<dbReference type="InterPro" id="IPR007110">
    <property type="entry name" value="Ig-like_dom"/>
</dbReference>
<feature type="domain" description="Ig-like" evidence="2">
    <location>
        <begin position="1001"/>
        <end position="1089"/>
    </location>
</feature>
<dbReference type="WBParaSite" id="BXY_0215400.1">
    <property type="protein sequence ID" value="BXY_0215400.1"/>
    <property type="gene ID" value="BXY_0215400"/>
</dbReference>
<dbReference type="PANTHER" id="PTHR47633">
    <property type="entry name" value="IMMUNOGLOBULIN"/>
    <property type="match status" value="1"/>
</dbReference>
<dbReference type="SMART" id="SM00409">
    <property type="entry name" value="IG"/>
    <property type="match status" value="8"/>
</dbReference>
<dbReference type="InterPro" id="IPR003598">
    <property type="entry name" value="Ig_sub2"/>
</dbReference>
<evidence type="ECO:0000256" key="1">
    <source>
        <dbReference type="SAM" id="MobiDB-lite"/>
    </source>
</evidence>
<dbReference type="SUPFAM" id="SSF48726">
    <property type="entry name" value="Immunoglobulin"/>
    <property type="match status" value="10"/>
</dbReference>
<reference evidence="4" key="1">
    <citation type="submission" date="2016-11" db="UniProtKB">
        <authorList>
            <consortium name="WormBaseParasite"/>
        </authorList>
    </citation>
    <scope>IDENTIFICATION</scope>
</reference>
<feature type="domain" description="Ig-like" evidence="2">
    <location>
        <begin position="1247"/>
        <end position="1337"/>
    </location>
</feature>
<dbReference type="InterPro" id="IPR013098">
    <property type="entry name" value="Ig_I-set"/>
</dbReference>
<dbReference type="GO" id="GO:0004672">
    <property type="term" value="F:protein kinase activity"/>
    <property type="evidence" value="ECO:0007669"/>
    <property type="project" value="TreeGrafter"/>
</dbReference>
<dbReference type="eggNOG" id="ENOG502SM69">
    <property type="taxonomic scope" value="Eukaryota"/>
</dbReference>
<name>A0A1I7RN68_BURXY</name>
<organism evidence="3 4">
    <name type="scientific">Bursaphelenchus xylophilus</name>
    <name type="common">Pinewood nematode worm</name>
    <name type="synonym">Aphelenchoides xylophilus</name>
    <dbReference type="NCBI Taxonomy" id="6326"/>
    <lineage>
        <taxon>Eukaryota</taxon>
        <taxon>Metazoa</taxon>
        <taxon>Ecdysozoa</taxon>
        <taxon>Nematoda</taxon>
        <taxon>Chromadorea</taxon>
        <taxon>Rhabditida</taxon>
        <taxon>Tylenchina</taxon>
        <taxon>Tylenchomorpha</taxon>
        <taxon>Aphelenchoidea</taxon>
        <taxon>Aphelenchoididae</taxon>
        <taxon>Bursaphelenchus</taxon>
    </lineage>
</organism>
<feature type="domain" description="Ig-like" evidence="2">
    <location>
        <begin position="2133"/>
        <end position="2213"/>
    </location>
</feature>
<sequence>MADPSKDPDDQSQSLTEDSSLSRIVEVRLPEDSVDESDDRIRRPFSASPIGSSRRSPYFMLHSPVSAYETNQERTLRRDDSASTISETHLLHKEGVQDNFFTEEHWSSEIKSFVTSSPPKFLQVIKAYSVLATDRLTLVVEVSSDPPAIFDWFCNDRPVSLDRRRFTVRHAVNATTLTVDGPDHGVYSCSARNPAGVSKTYGFVTVHDPAEHRESLLDSASSEEAARLFTEQQNIQVEKQQTSRRPPKFTNQIPNLTLKPGNEAIIDVEVDSNTWTKFMWYVNGKLVQHDDSNVDFFSPKPNRCVALFKIPASGEYSVVAQNEAGIAKSSGYVEVSQDASAVPHPHLLRSLGGKAPLPAAQSPRRAASITKTTVHSVTYVSRSNSLPRNEPIDESPEARLVRQSMTPERFGAATAATVYAPKFVQELPSQIFHKTGDRLVIKAQVMAQPAAEFQWNFNGKLLSNRDGVSIVNTENESLLSIEPPLPCGSYDVIATNFTGSAMQQIIVYNEDSEEAKILKQYEKPRVVENITTLVRTDVQRESLINHSDEDSDDTFVIYSANEDDIQAGVIKESETIKKSQDVVIPPSVPHPQKPIFIEMPASQLISLEDDEPFKATVRLEAFPYAQVRWYFKNFELKPDDAVVLIDDEPNVSTLIHKKPQSGLYRAVAMNEHGMTALELRVFANDIQVDLPLVQKPSSSEKVEYPVNIEKKTEEIASDFDRPPSVIKPLQPIHRAPAGQTIVLETEVDAAPPASFQWKFNNVEIKKIPNKIRIDERENKSKITLNDPQEGRYEVVALNDLGKCASSTKFILNVEDELKFVESLPEISTGTKEGLRIQVTVNSATGIFKWFANGSEVTNSEEYQIEYSSDSSTLVVLKTKREPVTLKVVYELNGQQIASETVIAGEQISEENSDDDFLMADMNLQELGEYHHEPYNGTTQISKEEEKFNLLVKVAESLAESLVANIILQAVRETSLRLALNSRSNKLDDGYFHVTSVDALAPRFQMSREYISVKEGGTLTIHQTLTGAPCWSVIWLKNGVEIYPDERTELISTEGHVQLVVRDLTSEDLGEYSCRVENGYGCAEFIGRVTHEDNKGYHEWPENIAHSSLNIDIKDGTLQQIIECIIADIPLLQSGFTIGRSVETTAVVNLKISDAGKTPTDPSTSFEMVNMPPTSSMSPIPSIIVEEHVDKEGDDAVETIDKREVTAIQVETENLEDEFEIVGSSYTQVTEASSEEQLSSGSEVTLPPRFQQSLSDISCRENKTHQLKCVVTGVPVPTVKWLFNGNPIDPDNHREILYEDGVAILRIHNVSSNDEGNYVCVATNPIGTEVSAGSLKVTGYSEATENLVDDYGRIAMSAYEDPSVRGTFAVSRTDEEENLQRIFMAGECRRTSLSLHSPTFSAYSNDYLNKVATDINTRPELVSEAAKRHGRSNIVHGRMISFPSDERSTPQLMYSQPTLNMEQVSNVSQGWEMKKEPQNGKTFAYFYPFPFSECFGKFDEPPPRLLYSPVMMEKAVSHLNQMHFDDSFEALMEAYHINLKKGKNVIEKTIYEVSDSLVTGSLSRVQNEVSEELLRSRIAETILNLHGVDYPVYYKENLKPTFDSLEKRLKRLEDVLIIDEDKRLEDELREINMLKSDATYDRLSVSKREEDVKVRFDNVARMTPLIHMVKEKVSKLNEFAKTPTTSNDDKNNDLHLLLRNIAKEINVIHKLCRQSADIDNINNVIEVLTGVCSKVDHLMDDIAATIPRSTALPYARRLDEVTHHTLTLQGTGDKHVTKACVKVQENAKVHKRIKEIGRDRGSTNPHSSPEVQMAYHSISEPFKYDSPERLNNDDNPERVTLVVSADTLNSNKGAEKTSASNHNLIPVFEVTSPETIPTKSEISAETLVTARRRTQQKDVQGFLLHPSMIRSGNQFLFDDPVDVTTTESRNSAMSDDENTLTNVPILFCKSVKHIPLETAILSDDDTDEFHVSNIKSSCSETFRLKKRRRNYRVSAFVYPAVSKRYGVTISDNNYHVEVDQEPDAWMNSATIFSNSFFSTEVYIEGDEGPNNLPNSMERSGDGNAEMSVSINARSFYDAVHVNLDQTPYYKTQKDLTSNKNDEGIYNSALLNVTVSDITSKGSSHRSSQRSLVMSDYTVFSQHSFDVPTYVVKKGSTASITCELNNSVSSSTKVEWFAGKKHIRPNNKKYQRVKETLMEALVINDVNPSDSELYSISLDNEIYPVAYLIVEAGNPRLELLENAPETMFVMEGQAVVLSSRLPEYPFDKHKVQWLNGSSLLRPSPNLKITMEDGFSRVIINEVALEDQGVYTCYCGDLAKTITLIVEEQIDEREVQVSSAETDNEDLNDYLVPIAATLVEETVVPIGTNVTIRCETLHSQSEIAWQHEKQNITPNERFSWQSQENNRKHILTISQVEITEEGEYGVLVDDVYIPVAILRFES</sequence>
<proteinExistence type="predicted"/>
<dbReference type="SMART" id="SM00408">
    <property type="entry name" value="IGc2"/>
    <property type="match status" value="5"/>
</dbReference>
<dbReference type="Proteomes" id="UP000095284">
    <property type="component" value="Unplaced"/>
</dbReference>
<evidence type="ECO:0000313" key="4">
    <source>
        <dbReference type="WBParaSite" id="BXY_0215400.1"/>
    </source>
</evidence>
<evidence type="ECO:0000259" key="2">
    <source>
        <dbReference type="PROSITE" id="PS50835"/>
    </source>
</evidence>
<dbReference type="CDD" id="cd00096">
    <property type="entry name" value="Ig"/>
    <property type="match status" value="2"/>
</dbReference>
<dbReference type="FunFam" id="2.60.40.10:FF:000612">
    <property type="entry name" value="palladin isoform X1"/>
    <property type="match status" value="1"/>
</dbReference>
<dbReference type="Pfam" id="PF07679">
    <property type="entry name" value="I-set"/>
    <property type="match status" value="8"/>
</dbReference>
<dbReference type="InterPro" id="IPR013783">
    <property type="entry name" value="Ig-like_fold"/>
</dbReference>
<dbReference type="InterPro" id="IPR003599">
    <property type="entry name" value="Ig_sub"/>
</dbReference>
<accession>A0A1I7RN68</accession>
<feature type="region of interest" description="Disordered" evidence="1">
    <location>
        <begin position="1"/>
        <end position="49"/>
    </location>
</feature>
<dbReference type="InterPro" id="IPR036179">
    <property type="entry name" value="Ig-like_dom_sf"/>
</dbReference>
<evidence type="ECO:0000313" key="3">
    <source>
        <dbReference type="Proteomes" id="UP000095284"/>
    </source>
</evidence>
<dbReference type="PROSITE" id="PS50835">
    <property type="entry name" value="IG_LIKE"/>
    <property type="match status" value="6"/>
</dbReference>
<feature type="domain" description="Ig-like" evidence="2">
    <location>
        <begin position="2350"/>
        <end position="2439"/>
    </location>
</feature>
<dbReference type="Gene3D" id="2.60.40.10">
    <property type="entry name" value="Immunoglobulins"/>
    <property type="match status" value="11"/>
</dbReference>